<dbReference type="SMART" id="SM00062">
    <property type="entry name" value="PBPb"/>
    <property type="match status" value="1"/>
</dbReference>
<dbReference type="Gene3D" id="1.10.510.10">
    <property type="entry name" value="Transferase(Phosphotransferase) domain 1"/>
    <property type="match status" value="1"/>
</dbReference>
<organism evidence="11 12">
    <name type="scientific">Streptosporangium becharense</name>
    <dbReference type="NCBI Taxonomy" id="1816182"/>
    <lineage>
        <taxon>Bacteria</taxon>
        <taxon>Bacillati</taxon>
        <taxon>Actinomycetota</taxon>
        <taxon>Actinomycetes</taxon>
        <taxon>Streptosporangiales</taxon>
        <taxon>Streptosporangiaceae</taxon>
        <taxon>Streptosporangium</taxon>
    </lineage>
</organism>
<dbReference type="Proteomes" id="UP000540685">
    <property type="component" value="Unassembled WGS sequence"/>
</dbReference>
<dbReference type="GO" id="GO:0004674">
    <property type="term" value="F:protein serine/threonine kinase activity"/>
    <property type="evidence" value="ECO:0007669"/>
    <property type="project" value="UniProtKB-KW"/>
</dbReference>
<evidence type="ECO:0000256" key="3">
    <source>
        <dbReference type="ARBA" id="ARBA00022679"/>
    </source>
</evidence>
<dbReference type="SUPFAM" id="SSF53850">
    <property type="entry name" value="Periplasmic binding protein-like II"/>
    <property type="match status" value="1"/>
</dbReference>
<evidence type="ECO:0000256" key="4">
    <source>
        <dbReference type="ARBA" id="ARBA00022729"/>
    </source>
</evidence>
<keyword evidence="3" id="KW-0808">Transferase</keyword>
<keyword evidence="6 11" id="KW-0418">Kinase</keyword>
<dbReference type="EMBL" id="JACHMP010000001">
    <property type="protein sequence ID" value="MBB5819468.1"/>
    <property type="molecule type" value="Genomic_DNA"/>
</dbReference>
<evidence type="ECO:0000313" key="12">
    <source>
        <dbReference type="Proteomes" id="UP000540685"/>
    </source>
</evidence>
<dbReference type="SUPFAM" id="SSF56112">
    <property type="entry name" value="Protein kinase-like (PK-like)"/>
    <property type="match status" value="1"/>
</dbReference>
<dbReference type="PANTHER" id="PTHR43671">
    <property type="entry name" value="SERINE/THREONINE-PROTEIN KINASE NEK"/>
    <property type="match status" value="1"/>
</dbReference>
<feature type="compositionally biased region" description="Basic and acidic residues" evidence="8">
    <location>
        <begin position="291"/>
        <end position="331"/>
    </location>
</feature>
<dbReference type="PROSITE" id="PS01039">
    <property type="entry name" value="SBP_BACTERIAL_3"/>
    <property type="match status" value="1"/>
</dbReference>
<evidence type="ECO:0000256" key="9">
    <source>
        <dbReference type="SAM" id="Phobius"/>
    </source>
</evidence>
<dbReference type="InterPro" id="IPR011009">
    <property type="entry name" value="Kinase-like_dom_sf"/>
</dbReference>
<feature type="compositionally biased region" description="Basic and acidic residues" evidence="8">
    <location>
        <begin position="508"/>
        <end position="520"/>
    </location>
</feature>
<keyword evidence="12" id="KW-1185">Reference proteome</keyword>
<evidence type="ECO:0000313" key="11">
    <source>
        <dbReference type="EMBL" id="MBB5819468.1"/>
    </source>
</evidence>
<keyword evidence="9" id="KW-0812">Transmembrane</keyword>
<evidence type="ECO:0000256" key="7">
    <source>
        <dbReference type="ARBA" id="ARBA00022840"/>
    </source>
</evidence>
<keyword evidence="7" id="KW-0067">ATP-binding</keyword>
<dbReference type="InterPro" id="IPR000719">
    <property type="entry name" value="Prot_kinase_dom"/>
</dbReference>
<keyword evidence="9" id="KW-0472">Membrane</keyword>
<feature type="compositionally biased region" description="Pro residues" evidence="8">
    <location>
        <begin position="418"/>
        <end position="432"/>
    </location>
</feature>
<evidence type="ECO:0000259" key="10">
    <source>
        <dbReference type="PROSITE" id="PS50011"/>
    </source>
</evidence>
<dbReference type="PROSITE" id="PS50011">
    <property type="entry name" value="PROTEIN_KINASE_DOM"/>
    <property type="match status" value="1"/>
</dbReference>
<feature type="compositionally biased region" description="Low complexity" evidence="8">
    <location>
        <begin position="405"/>
        <end position="417"/>
    </location>
</feature>
<keyword evidence="5" id="KW-0547">Nucleotide-binding</keyword>
<evidence type="ECO:0000256" key="6">
    <source>
        <dbReference type="ARBA" id="ARBA00022777"/>
    </source>
</evidence>
<comment type="caution">
    <text evidence="11">The sequence shown here is derived from an EMBL/GenBank/DDBJ whole genome shotgun (WGS) entry which is preliminary data.</text>
</comment>
<feature type="domain" description="Protein kinase" evidence="10">
    <location>
        <begin position="19"/>
        <end position="272"/>
    </location>
</feature>
<dbReference type="AlphaFoldDB" id="A0A7W9IF25"/>
<sequence>MMPEIAPLEAGEPQRLGPFRIVGRIGEGGQGVVYLGMNTVEERVAIKLLHVKFSGDASARSRFAREARAAQRVASFCTAAVLGADLEGDTPYIASEYIEGRSLRAVVEDDGPLRGAALQRLAIGTATALTAIHQAAIAHLDFKPDNVLMAADGPRVVDFGIARILDSTGTITSRAIGTPAYMAPEQISGSYVGPETDIFAWGATIVFAATGETAFSGTSIAVVLNRILNHDPDLSSMPEPLRGVVRSALAKKHQDRPSADRLLLRLLGHPDAANASPAILTQGVRIATPKSRRDDDRDDARDRGGDSAPARGDDGRDRIREGGQEATRPREDEGEATSPIRAPKTRQVKPRTGAGTGVSPQEAPASSAGSSPQQPSYDQPIRLDRPIASNRPVPPAQPAWPPAPAQSAQPAQPAQPAARPPQPAQPARPPQPAQSAQSAPPVRENPTGQDARRPSAYEESASGRGPAAGTGDPVETFRIVGKPSRGPAVPSRGPAEHSPESTELVRGPADRPRSTGRADRPGVPGYLEHPVPPGYQTPAGYPSQADVPPPSWQAGVQPPSWQAEPVGYGVPAAPTRRRRGRWIAAGVAVVLVAVAAVAAVRWWPRAEPGVNTTGPDASTSMLDRAAKTRKLTVGLRDGLPGIALRNTDGTWSGFEVDLALEIAKALGVPESGVTFQATTLPDRPKLLADGDVDMVLATYSINDTDDVTFAGPYYLAHVDVLVKDGSRILAVNGLKGKRLCQPASSASVAVVQRKAAPLTLVPAQHYTDCINKLQADQVDAIPGDDLLLAGFANRESTRYKVLGAKLTDERYAVALKQGDTRGCETVSDVIADLYRNGTMGRLLDRHFSKVKFAGRENTLPPMAPCA</sequence>
<dbReference type="InterPro" id="IPR018313">
    <property type="entry name" value="SBP_3_CS"/>
</dbReference>
<reference evidence="11 12" key="1">
    <citation type="submission" date="2020-08" db="EMBL/GenBank/DDBJ databases">
        <title>Sequencing the genomes of 1000 actinobacteria strains.</title>
        <authorList>
            <person name="Klenk H.-P."/>
        </authorList>
    </citation>
    <scope>NUCLEOTIDE SEQUENCE [LARGE SCALE GENOMIC DNA]</scope>
    <source>
        <strain evidence="11 12">DSM 46887</strain>
    </source>
</reference>
<feature type="compositionally biased region" description="Low complexity" evidence="8">
    <location>
        <begin position="359"/>
        <end position="376"/>
    </location>
</feature>
<evidence type="ECO:0000256" key="8">
    <source>
        <dbReference type="SAM" id="MobiDB-lite"/>
    </source>
</evidence>
<dbReference type="RefSeq" id="WP_184538467.1">
    <property type="nucleotide sequence ID" value="NZ_JACHMP010000001.1"/>
</dbReference>
<evidence type="ECO:0000256" key="5">
    <source>
        <dbReference type="ARBA" id="ARBA00022741"/>
    </source>
</evidence>
<dbReference type="GO" id="GO:0005524">
    <property type="term" value="F:ATP binding"/>
    <property type="evidence" value="ECO:0007669"/>
    <property type="project" value="UniProtKB-KW"/>
</dbReference>
<feature type="transmembrane region" description="Helical" evidence="9">
    <location>
        <begin position="582"/>
        <end position="603"/>
    </location>
</feature>
<feature type="region of interest" description="Disordered" evidence="8">
    <location>
        <begin position="278"/>
        <end position="532"/>
    </location>
</feature>
<comment type="similarity">
    <text evidence="1">Belongs to the bacterial solute-binding protein 3 family.</text>
</comment>
<dbReference type="PROSITE" id="PS00108">
    <property type="entry name" value="PROTEIN_KINASE_ST"/>
    <property type="match status" value="1"/>
</dbReference>
<evidence type="ECO:0000256" key="1">
    <source>
        <dbReference type="ARBA" id="ARBA00010333"/>
    </source>
</evidence>
<dbReference type="PANTHER" id="PTHR43671:SF13">
    <property type="entry name" value="SERINE_THREONINE-PROTEIN KINASE NEK2"/>
    <property type="match status" value="1"/>
</dbReference>
<dbReference type="EC" id="2.7.11.1" evidence="2"/>
<name>A0A7W9IF25_9ACTN</name>
<protein>
    <recommendedName>
        <fullName evidence="2">non-specific serine/threonine protein kinase</fullName>
        <ecNumber evidence="2">2.7.11.1</ecNumber>
    </recommendedName>
</protein>
<dbReference type="Pfam" id="PF00497">
    <property type="entry name" value="SBP_bac_3"/>
    <property type="match status" value="1"/>
</dbReference>
<proteinExistence type="inferred from homology"/>
<dbReference type="InterPro" id="IPR008271">
    <property type="entry name" value="Ser/Thr_kinase_AS"/>
</dbReference>
<keyword evidence="9" id="KW-1133">Transmembrane helix</keyword>
<dbReference type="CDD" id="cd13690">
    <property type="entry name" value="PBP2_GluB"/>
    <property type="match status" value="1"/>
</dbReference>
<keyword evidence="4" id="KW-0732">Signal</keyword>
<dbReference type="InterPro" id="IPR001638">
    <property type="entry name" value="Solute-binding_3/MltF_N"/>
</dbReference>
<dbReference type="CDD" id="cd14014">
    <property type="entry name" value="STKc_PknB_like"/>
    <property type="match status" value="1"/>
</dbReference>
<dbReference type="Gene3D" id="3.40.190.10">
    <property type="entry name" value="Periplasmic binding protein-like II"/>
    <property type="match status" value="2"/>
</dbReference>
<accession>A0A7W9IF25</accession>
<feature type="compositionally biased region" description="Pro residues" evidence="8">
    <location>
        <begin position="392"/>
        <end position="404"/>
    </location>
</feature>
<gene>
    <name evidence="11" type="ORF">F4562_002530</name>
</gene>
<keyword evidence="11" id="KW-0723">Serine/threonine-protein kinase</keyword>
<dbReference type="InterPro" id="IPR050660">
    <property type="entry name" value="NEK_Ser/Thr_kinase"/>
</dbReference>
<dbReference type="Pfam" id="PF00069">
    <property type="entry name" value="Pkinase"/>
    <property type="match status" value="1"/>
</dbReference>
<dbReference type="Gene3D" id="3.30.200.20">
    <property type="entry name" value="Phosphorylase Kinase, domain 1"/>
    <property type="match status" value="1"/>
</dbReference>
<evidence type="ECO:0000256" key="2">
    <source>
        <dbReference type="ARBA" id="ARBA00012513"/>
    </source>
</evidence>